<gene>
    <name evidence="1" type="ORF">CKO28_13440</name>
</gene>
<comment type="caution">
    <text evidence="1">The sequence shown here is derived from an EMBL/GenBank/DDBJ whole genome shotgun (WGS) entry which is preliminary data.</text>
</comment>
<evidence type="ECO:0000313" key="1">
    <source>
        <dbReference type="EMBL" id="MBK1669036.1"/>
    </source>
</evidence>
<evidence type="ECO:0000313" key="2">
    <source>
        <dbReference type="Proteomes" id="UP001296873"/>
    </source>
</evidence>
<proteinExistence type="predicted"/>
<reference evidence="1 2" key="1">
    <citation type="journal article" date="2020" name="Microorganisms">
        <title>Osmotic Adaptation and Compatible Solute Biosynthesis of Phototrophic Bacteria as Revealed from Genome Analyses.</title>
        <authorList>
            <person name="Imhoff J.F."/>
            <person name="Rahn T."/>
            <person name="Kunzel S."/>
            <person name="Keller A."/>
            <person name="Neulinger S.C."/>
        </authorList>
    </citation>
    <scope>NUCLEOTIDE SEQUENCE [LARGE SCALE GENOMIC DNA]</scope>
    <source>
        <strain evidence="1 2">DSM 9895</strain>
    </source>
</reference>
<keyword evidence="2" id="KW-1185">Reference proteome</keyword>
<protein>
    <submittedName>
        <fullName evidence="1">Uncharacterized protein</fullName>
    </submittedName>
</protein>
<name>A0ABS1DGE1_9PROT</name>
<sequence length="50" mass="5374">MGPDGTVYIGSYDNKVYALNTAIDGPADSAWPMFGQNSQRTVRAPIIGEQ</sequence>
<organism evidence="1 2">
    <name type="scientific">Rhodovibrio sodomensis</name>
    <dbReference type="NCBI Taxonomy" id="1088"/>
    <lineage>
        <taxon>Bacteria</taxon>
        <taxon>Pseudomonadati</taxon>
        <taxon>Pseudomonadota</taxon>
        <taxon>Alphaproteobacteria</taxon>
        <taxon>Rhodospirillales</taxon>
        <taxon>Rhodovibrionaceae</taxon>
        <taxon>Rhodovibrio</taxon>
    </lineage>
</organism>
<dbReference type="EMBL" id="NRRL01000036">
    <property type="protein sequence ID" value="MBK1669036.1"/>
    <property type="molecule type" value="Genomic_DNA"/>
</dbReference>
<dbReference type="Proteomes" id="UP001296873">
    <property type="component" value="Unassembled WGS sequence"/>
</dbReference>
<accession>A0ABS1DGE1</accession>